<dbReference type="Gene3D" id="3.30.470.20">
    <property type="entry name" value="ATP-grasp fold, B domain"/>
    <property type="match status" value="1"/>
</dbReference>
<evidence type="ECO:0000256" key="9">
    <source>
        <dbReference type="ARBA" id="ARBA00047593"/>
    </source>
</evidence>
<feature type="domain" description="ATP-grasp" evidence="11">
    <location>
        <begin position="10"/>
        <end position="235"/>
    </location>
</feature>
<evidence type="ECO:0000256" key="5">
    <source>
        <dbReference type="ARBA" id="ARBA00022723"/>
    </source>
</evidence>
<dbReference type="OrthoDB" id="9802602at2"/>
<comment type="catalytic activity">
    <reaction evidence="9">
        <text>oxaloacetate + acetyl-CoA + ADP + phosphate = citrate + ATP + CoA</text>
        <dbReference type="Rhea" id="RHEA:21160"/>
        <dbReference type="ChEBI" id="CHEBI:16452"/>
        <dbReference type="ChEBI" id="CHEBI:16947"/>
        <dbReference type="ChEBI" id="CHEBI:30616"/>
        <dbReference type="ChEBI" id="CHEBI:43474"/>
        <dbReference type="ChEBI" id="CHEBI:57287"/>
        <dbReference type="ChEBI" id="CHEBI:57288"/>
        <dbReference type="ChEBI" id="CHEBI:456216"/>
        <dbReference type="EC" id="2.3.3.8"/>
    </reaction>
</comment>
<dbReference type="GO" id="GO:0005524">
    <property type="term" value="F:ATP binding"/>
    <property type="evidence" value="ECO:0007669"/>
    <property type="project" value="UniProtKB-UniRule"/>
</dbReference>
<name>A0A6N7ISM7_9FIRM</name>
<keyword evidence="8" id="KW-0012">Acyltransferase</keyword>
<keyword evidence="5" id="KW-0479">Metal-binding</keyword>
<keyword evidence="10" id="KW-0067">ATP-binding</keyword>
<comment type="similarity">
    <text evidence="2">Belongs to the succinate/malate CoA ligase beta subunit family.</text>
</comment>
<dbReference type="InterPro" id="IPR013650">
    <property type="entry name" value="ATP-grasp_succ-CoA_synth-type"/>
</dbReference>
<reference evidence="12 13" key="1">
    <citation type="submission" date="2019-10" db="EMBL/GenBank/DDBJ databases">
        <title>Comparative genomics of sulfur disproportionating microorganisms.</title>
        <authorList>
            <person name="Ward L.M."/>
            <person name="Bertran E."/>
            <person name="Johnston D."/>
        </authorList>
    </citation>
    <scope>NUCLEOTIDE SEQUENCE [LARGE SCALE GENOMIC DNA]</scope>
    <source>
        <strain evidence="12 13">DSM 14055</strain>
    </source>
</reference>
<dbReference type="InterPro" id="IPR011761">
    <property type="entry name" value="ATP-grasp"/>
</dbReference>
<protein>
    <submittedName>
        <fullName evidence="12">Succinyl-CoA synthetase subunit beta</fullName>
    </submittedName>
</protein>
<evidence type="ECO:0000313" key="12">
    <source>
        <dbReference type="EMBL" id="MQL53135.1"/>
    </source>
</evidence>
<accession>A0A6N7ISM7</accession>
<dbReference type="PANTHER" id="PTHR11815">
    <property type="entry name" value="SUCCINYL-COA SYNTHETASE BETA CHAIN"/>
    <property type="match status" value="1"/>
</dbReference>
<dbReference type="Pfam" id="PF16114">
    <property type="entry name" value="Citrate_bind"/>
    <property type="match status" value="1"/>
</dbReference>
<dbReference type="Pfam" id="PF08442">
    <property type="entry name" value="ATP-grasp_2"/>
    <property type="match status" value="1"/>
</dbReference>
<dbReference type="InterPro" id="IPR032263">
    <property type="entry name" value="Citrate-bd"/>
</dbReference>
<dbReference type="PROSITE" id="PS50975">
    <property type="entry name" value="ATP_GRASP"/>
    <property type="match status" value="1"/>
</dbReference>
<evidence type="ECO:0000259" key="11">
    <source>
        <dbReference type="PROSITE" id="PS50975"/>
    </source>
</evidence>
<organism evidence="12 13">
    <name type="scientific">Desulfofundulus thermobenzoicus</name>
    <dbReference type="NCBI Taxonomy" id="29376"/>
    <lineage>
        <taxon>Bacteria</taxon>
        <taxon>Bacillati</taxon>
        <taxon>Bacillota</taxon>
        <taxon>Clostridia</taxon>
        <taxon>Eubacteriales</taxon>
        <taxon>Peptococcaceae</taxon>
        <taxon>Desulfofundulus</taxon>
    </lineage>
</organism>
<evidence type="ECO:0000256" key="2">
    <source>
        <dbReference type="ARBA" id="ARBA00009182"/>
    </source>
</evidence>
<dbReference type="Proteomes" id="UP000441717">
    <property type="component" value="Unassembled WGS sequence"/>
</dbReference>
<dbReference type="SUPFAM" id="SSF52210">
    <property type="entry name" value="Succinyl-CoA synthetase domains"/>
    <property type="match status" value="1"/>
</dbReference>
<dbReference type="RefSeq" id="WP_152947594.1">
    <property type="nucleotide sequence ID" value="NZ_WHYR01000039.1"/>
</dbReference>
<dbReference type="GO" id="GO:0003878">
    <property type="term" value="F:ATP citrate synthase activity"/>
    <property type="evidence" value="ECO:0007669"/>
    <property type="project" value="UniProtKB-EC"/>
</dbReference>
<evidence type="ECO:0000256" key="7">
    <source>
        <dbReference type="ARBA" id="ARBA00022842"/>
    </source>
</evidence>
<keyword evidence="3" id="KW-0816">Tricarboxylic acid cycle</keyword>
<dbReference type="Gene3D" id="3.40.50.261">
    <property type="entry name" value="Succinyl-CoA synthetase domains"/>
    <property type="match status" value="1"/>
</dbReference>
<keyword evidence="6 10" id="KW-0547">Nucleotide-binding</keyword>
<dbReference type="GO" id="GO:0042709">
    <property type="term" value="C:succinate-CoA ligase complex"/>
    <property type="evidence" value="ECO:0007669"/>
    <property type="project" value="TreeGrafter"/>
</dbReference>
<evidence type="ECO:0000256" key="8">
    <source>
        <dbReference type="ARBA" id="ARBA00023315"/>
    </source>
</evidence>
<dbReference type="SUPFAM" id="SSF56059">
    <property type="entry name" value="Glutathione synthetase ATP-binding domain-like"/>
    <property type="match status" value="1"/>
</dbReference>
<dbReference type="EMBL" id="WHYR01000039">
    <property type="protein sequence ID" value="MQL53135.1"/>
    <property type="molecule type" value="Genomic_DNA"/>
</dbReference>
<dbReference type="GO" id="GO:0004775">
    <property type="term" value="F:succinate-CoA ligase (ADP-forming) activity"/>
    <property type="evidence" value="ECO:0007669"/>
    <property type="project" value="TreeGrafter"/>
</dbReference>
<evidence type="ECO:0000256" key="1">
    <source>
        <dbReference type="ARBA" id="ARBA00001946"/>
    </source>
</evidence>
<dbReference type="InterPro" id="IPR016102">
    <property type="entry name" value="Succinyl-CoA_synth-like"/>
</dbReference>
<evidence type="ECO:0000256" key="3">
    <source>
        <dbReference type="ARBA" id="ARBA00022532"/>
    </source>
</evidence>
<dbReference type="AlphaFoldDB" id="A0A6N7ISM7"/>
<dbReference type="GO" id="GO:0006104">
    <property type="term" value="P:succinyl-CoA metabolic process"/>
    <property type="evidence" value="ECO:0007669"/>
    <property type="project" value="TreeGrafter"/>
</dbReference>
<dbReference type="PIRSF" id="PIRSF001554">
    <property type="entry name" value="SucCS_beta"/>
    <property type="match status" value="1"/>
</dbReference>
<comment type="caution">
    <text evidence="12">The sequence shown here is derived from an EMBL/GenBank/DDBJ whole genome shotgun (WGS) entry which is preliminary data.</text>
</comment>
<keyword evidence="4" id="KW-0436">Ligase</keyword>
<gene>
    <name evidence="12" type="ORF">GFC01_12890</name>
</gene>
<evidence type="ECO:0000256" key="6">
    <source>
        <dbReference type="ARBA" id="ARBA00022741"/>
    </source>
</evidence>
<dbReference type="Gene3D" id="3.30.1490.20">
    <property type="entry name" value="ATP-grasp fold, A domain"/>
    <property type="match status" value="1"/>
</dbReference>
<keyword evidence="7" id="KW-0460">Magnesium</keyword>
<evidence type="ECO:0000313" key="13">
    <source>
        <dbReference type="Proteomes" id="UP000441717"/>
    </source>
</evidence>
<dbReference type="PANTHER" id="PTHR11815:SF10">
    <property type="entry name" value="SUCCINATE--COA LIGASE [GDP-FORMING] SUBUNIT BETA, MITOCHONDRIAL"/>
    <property type="match status" value="1"/>
</dbReference>
<evidence type="ECO:0000256" key="10">
    <source>
        <dbReference type="PROSITE-ProRule" id="PRU00409"/>
    </source>
</evidence>
<evidence type="ECO:0000256" key="4">
    <source>
        <dbReference type="ARBA" id="ARBA00022598"/>
    </source>
</evidence>
<comment type="cofactor">
    <cofactor evidence="1">
        <name>Mg(2+)</name>
        <dbReference type="ChEBI" id="CHEBI:18420"/>
    </cofactor>
</comment>
<proteinExistence type="inferred from homology"/>
<keyword evidence="13" id="KW-1185">Reference proteome</keyword>
<dbReference type="FunFam" id="3.30.470.20:FF:000002">
    <property type="entry name" value="Succinate--CoA ligase [ADP-forming] subunit beta"/>
    <property type="match status" value="1"/>
</dbReference>
<dbReference type="InterPro" id="IPR013815">
    <property type="entry name" value="ATP_grasp_subdomain_1"/>
</dbReference>
<keyword evidence="8" id="KW-0808">Transferase</keyword>
<dbReference type="GO" id="GO:0046872">
    <property type="term" value="F:metal ion binding"/>
    <property type="evidence" value="ECO:0007669"/>
    <property type="project" value="UniProtKB-KW"/>
</dbReference>
<sequence>MARLFEYQGKELLKECGIPVPRGRLAGTPAEAKEVAAELGRPVVIKAQAWVTGRAEAGGIKFADSPGEAKTWAQAILGLQLKGFSVEKVLVEEKLDVAEQFYAGVIVSDQYRSPVMMFSTMGGTGIEEIARAHPDKVWRQPVDIFTGLREHEARNLVRKAGIRGRLQAKLVQVLVNLYRLARKVEARSLEINPLVLDRSGEIYAADCRVTVDDNAVFRHPELGIEIAREFDRPATPLEKVAYKVEEKDYRGTFYFLQLETQYEDEGYIGFHGGGGGGSMMAMDALMRAGLKLANFCDTSGNPPASKVYRAARIILSQPKLAGYFHSGSGVASQEQYHTARGMVKAFRELKLDIPAVIRIGGNSEEEAIRILTEYTRDLPGRVEAYGRDVPVEYCVNRLKELIAENKSRKAVS</sequence>
<dbReference type="InterPro" id="IPR005809">
    <property type="entry name" value="Succ_CoA_ligase-like_bsu"/>
</dbReference>
<dbReference type="GO" id="GO:0006099">
    <property type="term" value="P:tricarboxylic acid cycle"/>
    <property type="evidence" value="ECO:0007669"/>
    <property type="project" value="UniProtKB-KW"/>
</dbReference>